<proteinExistence type="predicted"/>
<evidence type="ECO:0000313" key="2">
    <source>
        <dbReference type="Proteomes" id="UP001140234"/>
    </source>
</evidence>
<comment type="caution">
    <text evidence="1">The sequence shown here is derived from an EMBL/GenBank/DDBJ whole genome shotgun (WGS) entry which is preliminary data.</text>
</comment>
<gene>
    <name evidence="1" type="ORF">IWQ57_002467</name>
</gene>
<keyword evidence="2" id="KW-1185">Reference proteome</keyword>
<reference evidence="1" key="1">
    <citation type="submission" date="2022-07" db="EMBL/GenBank/DDBJ databases">
        <title>Phylogenomic reconstructions and comparative analyses of Kickxellomycotina fungi.</title>
        <authorList>
            <person name="Reynolds N.K."/>
            <person name="Stajich J.E."/>
            <person name="Barry K."/>
            <person name="Grigoriev I.V."/>
            <person name="Crous P."/>
            <person name="Smith M.E."/>
        </authorList>
    </citation>
    <scope>NUCLEOTIDE SEQUENCE</scope>
    <source>
        <strain evidence="1">CBS 109366</strain>
    </source>
</reference>
<sequence>MEFVKSSDAATTRGSTLVLPSVSVGNVPQLAVDLLVNTLQAAQIGILDSALAIPVSGPGGFDHLPERRLVPVEVYQSADGKWTIVQQRSPPLPGRHRAFAQELVDFIRQGEFARVVLLASSDAALRPDALIEGPQIRLLAVNWPDEELAGRLQELSLGLLGAPSAAKQEPLKQLHAAGAAKHLLRLLGDTSIPTVALVALVSEGDNVPDAIRLASAANALLEIAPGATGWRAPQSWQWLGGPADPPSELY</sequence>
<organism evidence="1 2">
    <name type="scientific">Coemansia nantahalensis</name>
    <dbReference type="NCBI Taxonomy" id="2789366"/>
    <lineage>
        <taxon>Eukaryota</taxon>
        <taxon>Fungi</taxon>
        <taxon>Fungi incertae sedis</taxon>
        <taxon>Zoopagomycota</taxon>
        <taxon>Kickxellomycotina</taxon>
        <taxon>Kickxellomycetes</taxon>
        <taxon>Kickxellales</taxon>
        <taxon>Kickxellaceae</taxon>
        <taxon>Coemansia</taxon>
    </lineage>
</organism>
<protein>
    <submittedName>
        <fullName evidence="1">Uncharacterized protein</fullName>
    </submittedName>
</protein>
<name>A0ACC1K032_9FUNG</name>
<dbReference type="Proteomes" id="UP001140234">
    <property type="component" value="Unassembled WGS sequence"/>
</dbReference>
<dbReference type="EMBL" id="JANBUJ010000641">
    <property type="protein sequence ID" value="KAJ2770867.1"/>
    <property type="molecule type" value="Genomic_DNA"/>
</dbReference>
<accession>A0ACC1K032</accession>
<evidence type="ECO:0000313" key="1">
    <source>
        <dbReference type="EMBL" id="KAJ2770867.1"/>
    </source>
</evidence>